<dbReference type="InterPro" id="IPR036282">
    <property type="entry name" value="Glutathione-S-Trfase_C_sf"/>
</dbReference>
<comment type="similarity">
    <text evidence="2">Belongs to the metaxin family.</text>
</comment>
<evidence type="ECO:0000256" key="4">
    <source>
        <dbReference type="ARBA" id="ARBA00022787"/>
    </source>
</evidence>
<keyword evidence="5" id="KW-0653">Protein transport</keyword>
<sequence>MQNSTLLEPWDAGLGAQEPWPQPIHLYQPYEVEQILLPDNANCLAVQAYLKMCNLDFTIEPRWNAEFMSPSGRVPFIKCGAFVVPDFDNIVSFLNSKGTNLSESLSSEDKVNLRAFLSLVNNVLYNSELYVTWYHMDTYKTITKERHGSVYPWPLNHMLNWQKRNQVTKRLNILGYKNKKLDDVFEDVKKCCESLSERLEDKPYFFGNKPNELDALVFGHIFSIITTPLTNNVLGSIVRSYPTLIRHCRDIENSIFSPHAIGINSIMNS</sequence>
<accession>A0ABD2WHV7</accession>
<dbReference type="PANTHER" id="PTHR12289:SF38">
    <property type="entry name" value="METAXIN-2"/>
    <property type="match status" value="1"/>
</dbReference>
<feature type="domain" description="Mitochondrial outer membrane transport complex Sam37/metaxin N-terminal" evidence="8">
    <location>
        <begin position="43"/>
        <end position="164"/>
    </location>
</feature>
<evidence type="ECO:0000256" key="3">
    <source>
        <dbReference type="ARBA" id="ARBA00022448"/>
    </source>
</evidence>
<feature type="domain" description="Metaxin glutathione S-transferase" evidence="9">
    <location>
        <begin position="188"/>
        <end position="251"/>
    </location>
</feature>
<dbReference type="GO" id="GO:0015031">
    <property type="term" value="P:protein transport"/>
    <property type="evidence" value="ECO:0007669"/>
    <property type="project" value="UniProtKB-KW"/>
</dbReference>
<evidence type="ECO:0000313" key="11">
    <source>
        <dbReference type="Proteomes" id="UP001627154"/>
    </source>
</evidence>
<dbReference type="InterPro" id="IPR040079">
    <property type="entry name" value="Glutathione_S-Trfase"/>
</dbReference>
<evidence type="ECO:0000256" key="1">
    <source>
        <dbReference type="ARBA" id="ARBA00004294"/>
    </source>
</evidence>
<gene>
    <name evidence="10" type="ORF">TKK_012730</name>
</gene>
<keyword evidence="3" id="KW-0813">Transport</keyword>
<comment type="caution">
    <text evidence="10">The sequence shown here is derived from an EMBL/GenBank/DDBJ whole genome shotgun (WGS) entry which is preliminary data.</text>
</comment>
<evidence type="ECO:0008006" key="12">
    <source>
        <dbReference type="Google" id="ProtNLM"/>
    </source>
</evidence>
<evidence type="ECO:0000256" key="2">
    <source>
        <dbReference type="ARBA" id="ARBA00009170"/>
    </source>
</evidence>
<dbReference type="GO" id="GO:0005741">
    <property type="term" value="C:mitochondrial outer membrane"/>
    <property type="evidence" value="ECO:0007669"/>
    <property type="project" value="UniProtKB-SubCell"/>
</dbReference>
<keyword evidence="11" id="KW-1185">Reference proteome</keyword>
<evidence type="ECO:0000259" key="9">
    <source>
        <dbReference type="Pfam" id="PF17171"/>
    </source>
</evidence>
<dbReference type="InterPro" id="IPR050931">
    <property type="entry name" value="Mito_Protein_Transport_Metaxin"/>
</dbReference>
<dbReference type="SFLD" id="SFLDG01180">
    <property type="entry name" value="SUF1"/>
    <property type="match status" value="1"/>
</dbReference>
<dbReference type="CDD" id="cd03211">
    <property type="entry name" value="GST_C_Metaxin2"/>
    <property type="match status" value="1"/>
</dbReference>
<dbReference type="SFLD" id="SFLDS00019">
    <property type="entry name" value="Glutathione_Transferase_(cytos"/>
    <property type="match status" value="1"/>
</dbReference>
<dbReference type="Gene3D" id="1.20.1050.10">
    <property type="match status" value="1"/>
</dbReference>
<evidence type="ECO:0000256" key="5">
    <source>
        <dbReference type="ARBA" id="ARBA00022927"/>
    </source>
</evidence>
<dbReference type="SUPFAM" id="SSF47616">
    <property type="entry name" value="GST C-terminal domain-like"/>
    <property type="match status" value="1"/>
</dbReference>
<dbReference type="Pfam" id="PF10568">
    <property type="entry name" value="Tom37"/>
    <property type="match status" value="1"/>
</dbReference>
<evidence type="ECO:0000259" key="8">
    <source>
        <dbReference type="Pfam" id="PF10568"/>
    </source>
</evidence>
<comment type="subcellular location">
    <subcellularLocation>
        <location evidence="1">Mitochondrion outer membrane</location>
    </subcellularLocation>
</comment>
<evidence type="ECO:0000313" key="10">
    <source>
        <dbReference type="EMBL" id="KAL3392677.1"/>
    </source>
</evidence>
<dbReference type="Pfam" id="PF17171">
    <property type="entry name" value="GST_C_6"/>
    <property type="match status" value="1"/>
</dbReference>
<keyword evidence="7" id="KW-0472">Membrane</keyword>
<dbReference type="PANTHER" id="PTHR12289">
    <property type="entry name" value="METAXIN RELATED"/>
    <property type="match status" value="1"/>
</dbReference>
<dbReference type="EMBL" id="JBJJXI010000102">
    <property type="protein sequence ID" value="KAL3392677.1"/>
    <property type="molecule type" value="Genomic_DNA"/>
</dbReference>
<reference evidence="10 11" key="1">
    <citation type="journal article" date="2024" name="bioRxiv">
        <title>A reference genome for Trichogramma kaykai: A tiny desert-dwelling parasitoid wasp with competing sex-ratio distorters.</title>
        <authorList>
            <person name="Culotta J."/>
            <person name="Lindsey A.R."/>
        </authorList>
    </citation>
    <scope>NUCLEOTIDE SEQUENCE [LARGE SCALE GENOMIC DNA]</scope>
    <source>
        <strain evidence="10 11">KSX58</strain>
    </source>
</reference>
<organism evidence="10 11">
    <name type="scientific">Trichogramma kaykai</name>
    <dbReference type="NCBI Taxonomy" id="54128"/>
    <lineage>
        <taxon>Eukaryota</taxon>
        <taxon>Metazoa</taxon>
        <taxon>Ecdysozoa</taxon>
        <taxon>Arthropoda</taxon>
        <taxon>Hexapoda</taxon>
        <taxon>Insecta</taxon>
        <taxon>Pterygota</taxon>
        <taxon>Neoptera</taxon>
        <taxon>Endopterygota</taxon>
        <taxon>Hymenoptera</taxon>
        <taxon>Apocrita</taxon>
        <taxon>Proctotrupomorpha</taxon>
        <taxon>Chalcidoidea</taxon>
        <taxon>Trichogrammatidae</taxon>
        <taxon>Trichogramma</taxon>
    </lineage>
</organism>
<evidence type="ECO:0000256" key="7">
    <source>
        <dbReference type="ARBA" id="ARBA00023136"/>
    </source>
</evidence>
<proteinExistence type="inferred from homology"/>
<evidence type="ECO:0000256" key="6">
    <source>
        <dbReference type="ARBA" id="ARBA00023128"/>
    </source>
</evidence>
<dbReference type="CDD" id="cd03079">
    <property type="entry name" value="GST_N_Metaxin2"/>
    <property type="match status" value="1"/>
</dbReference>
<dbReference type="InterPro" id="IPR019564">
    <property type="entry name" value="Sam37/metaxin_N"/>
</dbReference>
<protein>
    <recommendedName>
        <fullName evidence="12">Metaxin-2</fullName>
    </recommendedName>
</protein>
<dbReference type="AlphaFoldDB" id="A0ABD2WHV7"/>
<keyword evidence="6" id="KW-0496">Mitochondrion</keyword>
<keyword evidence="4" id="KW-1000">Mitochondrion outer membrane</keyword>
<name>A0ABD2WHV7_9HYME</name>
<dbReference type="InterPro" id="IPR033468">
    <property type="entry name" value="Metaxin_GST"/>
</dbReference>
<dbReference type="Proteomes" id="UP001627154">
    <property type="component" value="Unassembled WGS sequence"/>
</dbReference>